<name>A0A7H1QDE5_9ACTN</name>
<dbReference type="Proteomes" id="UP000516422">
    <property type="component" value="Plasmid pSGRIFU2"/>
</dbReference>
<evidence type="ECO:0000313" key="2">
    <source>
        <dbReference type="EMBL" id="QNT98325.1"/>
    </source>
</evidence>
<dbReference type="AlphaFoldDB" id="A0A7H1QDE5"/>
<dbReference type="GeneID" id="91467568"/>
<dbReference type="RefSeq" id="WP_037663149.1">
    <property type="nucleotide sequence ID" value="NZ_CP051008.1"/>
</dbReference>
<dbReference type="EMBL" id="CP051008">
    <property type="protein sequence ID" value="QNT98325.1"/>
    <property type="molecule type" value="Genomic_DNA"/>
</dbReference>
<proteinExistence type="predicted"/>
<dbReference type="KEGG" id="sgf:HEP81_08097"/>
<reference evidence="2 3" key="1">
    <citation type="submission" date="2020-04" db="EMBL/GenBank/DDBJ databases">
        <title>Characterization and engineering of Streptomyces griseofuscus DSM40191 as a potential heterologous host for expression of BGCs.</title>
        <authorList>
            <person name="Gren T."/>
            <person name="Whitford C.M."/>
            <person name="Mohite O.S."/>
            <person name="Joergensen T.S."/>
            <person name="Nielsen J.B."/>
            <person name="Lee S.Y."/>
            <person name="Weber T."/>
        </authorList>
    </citation>
    <scope>NUCLEOTIDE SEQUENCE [LARGE SCALE GENOMIC DNA]</scope>
    <source>
        <strain evidence="2 3">DSM 40191</strain>
        <plasmid evidence="2 3">pSGRIFU2</plasmid>
    </source>
</reference>
<dbReference type="PROSITE" id="PS51674">
    <property type="entry name" value="4FE4S_WBL"/>
    <property type="match status" value="1"/>
</dbReference>
<dbReference type="InterPro" id="IPR034768">
    <property type="entry name" value="4FE4S_WBL"/>
</dbReference>
<protein>
    <submittedName>
        <fullName evidence="2">WhiB family transcriptional regulator</fullName>
    </submittedName>
</protein>
<dbReference type="Pfam" id="PF02467">
    <property type="entry name" value="Whib"/>
    <property type="match status" value="1"/>
</dbReference>
<organism evidence="2 3">
    <name type="scientific">Streptomyces griseofuscus</name>
    <dbReference type="NCBI Taxonomy" id="146922"/>
    <lineage>
        <taxon>Bacteria</taxon>
        <taxon>Bacillati</taxon>
        <taxon>Actinomycetota</taxon>
        <taxon>Actinomycetes</taxon>
        <taxon>Kitasatosporales</taxon>
        <taxon>Streptomycetaceae</taxon>
        <taxon>Streptomyces</taxon>
    </lineage>
</organism>
<accession>A0A7H1QDE5</accession>
<keyword evidence="2" id="KW-0614">Plasmid</keyword>
<geneLocation type="plasmid" evidence="2 3">
    <name>pSGRIFU2</name>
</geneLocation>
<evidence type="ECO:0000313" key="3">
    <source>
        <dbReference type="Proteomes" id="UP000516422"/>
    </source>
</evidence>
<gene>
    <name evidence="2" type="ORF">HEP81_08097</name>
</gene>
<feature type="domain" description="4Fe-4S Wbl-type" evidence="1">
    <location>
        <begin position="33"/>
        <end position="102"/>
    </location>
</feature>
<sequence>MSGNGNRTGVPNAPAIVLADDRIPFPETDQVLRCRTSPALFQIEDIPNTDQEPRAREKALAKAKHACSGCPIVKDCLKWALANPALTKTGVWAATTKRDRTQLRKDLVARLGEDWVGVVAEQDRLRRERQRAARVVPPTVRELALARLELEGIPTRPAPYNRWKEPITPAQAASNLRVLALVASGKAA</sequence>
<evidence type="ECO:0000259" key="1">
    <source>
        <dbReference type="PROSITE" id="PS51674"/>
    </source>
</evidence>